<dbReference type="GO" id="GO:0051301">
    <property type="term" value="P:cell division"/>
    <property type="evidence" value="ECO:0007669"/>
    <property type="project" value="UniProtKB-KW"/>
</dbReference>
<dbReference type="GO" id="GO:0005680">
    <property type="term" value="C:anaphase-promoting complex"/>
    <property type="evidence" value="ECO:0007669"/>
    <property type="project" value="InterPro"/>
</dbReference>
<protein>
    <recommendedName>
        <fullName evidence="5">Anaphase-promoting complex subunit 1 N-terminal domain-containing protein</fullName>
    </recommendedName>
</protein>
<keyword evidence="7" id="KW-1185">Reference proteome</keyword>
<dbReference type="InterPro" id="IPR024990">
    <property type="entry name" value="Apc1"/>
</dbReference>
<evidence type="ECO:0000256" key="4">
    <source>
        <dbReference type="SAM" id="MobiDB-lite"/>
    </source>
</evidence>
<keyword evidence="3" id="KW-0131">Cell cycle</keyword>
<dbReference type="PANTHER" id="PTHR12827:SF3">
    <property type="entry name" value="ANAPHASE-PROMOTING COMPLEX SUBUNIT 1"/>
    <property type="match status" value="1"/>
</dbReference>
<dbReference type="GO" id="GO:0007091">
    <property type="term" value="P:metaphase/anaphase transition of mitotic cell cycle"/>
    <property type="evidence" value="ECO:0007669"/>
    <property type="project" value="TreeGrafter"/>
</dbReference>
<dbReference type="GO" id="GO:0070979">
    <property type="term" value="P:protein K11-linked ubiquitination"/>
    <property type="evidence" value="ECO:0007669"/>
    <property type="project" value="TreeGrafter"/>
</dbReference>
<dbReference type="Proteomes" id="UP000673691">
    <property type="component" value="Unassembled WGS sequence"/>
</dbReference>
<keyword evidence="2" id="KW-0498">Mitosis</keyword>
<dbReference type="AlphaFoldDB" id="A0A8H7ZNL6"/>
<dbReference type="GO" id="GO:0060090">
    <property type="term" value="F:molecular adaptor activity"/>
    <property type="evidence" value="ECO:0007669"/>
    <property type="project" value="TreeGrafter"/>
</dbReference>
<evidence type="ECO:0000259" key="5">
    <source>
        <dbReference type="Pfam" id="PF12859"/>
    </source>
</evidence>
<dbReference type="EMBL" id="JAEFCI010012124">
    <property type="protein sequence ID" value="KAG5456197.1"/>
    <property type="molecule type" value="Genomic_DNA"/>
</dbReference>
<feature type="compositionally biased region" description="Basic and acidic residues" evidence="4">
    <location>
        <begin position="17"/>
        <end position="27"/>
    </location>
</feature>
<evidence type="ECO:0000256" key="2">
    <source>
        <dbReference type="ARBA" id="ARBA00022776"/>
    </source>
</evidence>
<sequence length="408" mass="45337">MSLEVAVLGRFTPNGLDHARSHPDTARDFSSAVESPRQDVGATGRARPEHQLRHHQARLGLPADHKPYWLFPGGGPDRIECPSSGVPPTRRVTGPAFEEELFVAGSTVFWSRGRTFDKSFTVQQGRSAGNCPLPIVKAFFAWFPSADRCDVAEDWKGSCEFEGRARLNPLRNSHAEGFTTVRLHRVLCTFFGTRANLYYPDGRVHYVELPFFVQDAWPMRVGCLLRPVPSATAVWENIADRDWSALDSNYDEPIHAALYELGHPLQSARCLGVRCAAGPFTPDSAPKRTGSTWEPDQLETGELVSFQEDVIFVSDASTLTNIIVTLSRDGSLTCWTYEMPTLTELSAAGDFTIPSNNMVFDNCDNTADPGVSPLYDLSDRPRNKTVLAKLCSLPRRCRRFLPVALQSY</sequence>
<evidence type="ECO:0000256" key="1">
    <source>
        <dbReference type="ARBA" id="ARBA00022618"/>
    </source>
</evidence>
<gene>
    <name evidence="6" type="ORF">BJ554DRAFT_4127</name>
</gene>
<keyword evidence="1" id="KW-0132">Cell division</keyword>
<organism evidence="6 7">
    <name type="scientific">Olpidium bornovanus</name>
    <dbReference type="NCBI Taxonomy" id="278681"/>
    <lineage>
        <taxon>Eukaryota</taxon>
        <taxon>Fungi</taxon>
        <taxon>Fungi incertae sedis</taxon>
        <taxon>Olpidiomycota</taxon>
        <taxon>Olpidiomycotina</taxon>
        <taxon>Olpidiomycetes</taxon>
        <taxon>Olpidiales</taxon>
        <taxon>Olpidiaceae</taxon>
        <taxon>Olpidium</taxon>
    </lineage>
</organism>
<feature type="region of interest" description="Disordered" evidence="4">
    <location>
        <begin position="13"/>
        <end position="51"/>
    </location>
</feature>
<dbReference type="InterPro" id="IPR049255">
    <property type="entry name" value="Apc1_N"/>
</dbReference>
<evidence type="ECO:0000256" key="3">
    <source>
        <dbReference type="ARBA" id="ARBA00023306"/>
    </source>
</evidence>
<evidence type="ECO:0000313" key="6">
    <source>
        <dbReference type="EMBL" id="KAG5456197.1"/>
    </source>
</evidence>
<dbReference type="PANTHER" id="PTHR12827">
    <property type="entry name" value="MEIOTIC CHECKPOINT REGULATOR TSG24 FAMILY MEMBER"/>
    <property type="match status" value="1"/>
</dbReference>
<dbReference type="OrthoDB" id="26401at2759"/>
<dbReference type="GO" id="GO:0031145">
    <property type="term" value="P:anaphase-promoting complex-dependent catabolic process"/>
    <property type="evidence" value="ECO:0007669"/>
    <property type="project" value="TreeGrafter"/>
</dbReference>
<comment type="caution">
    <text evidence="6">The sequence shown here is derived from an EMBL/GenBank/DDBJ whole genome shotgun (WGS) entry which is preliminary data.</text>
</comment>
<name>A0A8H7ZNL6_9FUNG</name>
<reference evidence="6 7" key="1">
    <citation type="journal article" name="Sci. Rep.">
        <title>Genome-scale phylogenetic analyses confirm Olpidium as the closest living zoosporic fungus to the non-flagellated, terrestrial fungi.</title>
        <authorList>
            <person name="Chang Y."/>
            <person name="Rochon D."/>
            <person name="Sekimoto S."/>
            <person name="Wang Y."/>
            <person name="Chovatia M."/>
            <person name="Sandor L."/>
            <person name="Salamov A."/>
            <person name="Grigoriev I.V."/>
            <person name="Stajich J.E."/>
            <person name="Spatafora J.W."/>
        </authorList>
    </citation>
    <scope>NUCLEOTIDE SEQUENCE [LARGE SCALE GENOMIC DNA]</scope>
    <source>
        <strain evidence="6">S191</strain>
    </source>
</reference>
<feature type="domain" description="Anaphase-promoting complex subunit 1 N-terminal" evidence="5">
    <location>
        <begin position="97"/>
        <end position="225"/>
    </location>
</feature>
<evidence type="ECO:0000313" key="7">
    <source>
        <dbReference type="Proteomes" id="UP000673691"/>
    </source>
</evidence>
<dbReference type="Pfam" id="PF12859">
    <property type="entry name" value="ANAPC1"/>
    <property type="match status" value="1"/>
</dbReference>
<proteinExistence type="predicted"/>
<accession>A0A8H7ZNL6</accession>